<evidence type="ECO:0000313" key="3">
    <source>
        <dbReference type="WBParaSite" id="SCUD_0002077001-mRNA-1"/>
    </source>
</evidence>
<proteinExistence type="predicted"/>
<accession>A0A183L0B9</accession>
<organism evidence="3">
    <name type="scientific">Schistosoma curassoni</name>
    <dbReference type="NCBI Taxonomy" id="6186"/>
    <lineage>
        <taxon>Eukaryota</taxon>
        <taxon>Metazoa</taxon>
        <taxon>Spiralia</taxon>
        <taxon>Lophotrochozoa</taxon>
        <taxon>Platyhelminthes</taxon>
        <taxon>Trematoda</taxon>
        <taxon>Digenea</taxon>
        <taxon>Strigeidida</taxon>
        <taxon>Schistosomatoidea</taxon>
        <taxon>Schistosomatidae</taxon>
        <taxon>Schistosoma</taxon>
    </lineage>
</organism>
<dbReference type="AlphaFoldDB" id="A0A183L0B9"/>
<gene>
    <name evidence="1" type="ORF">SCUD_LOCUS20767</name>
</gene>
<dbReference type="Proteomes" id="UP000279833">
    <property type="component" value="Unassembled WGS sequence"/>
</dbReference>
<evidence type="ECO:0000313" key="2">
    <source>
        <dbReference type="Proteomes" id="UP000279833"/>
    </source>
</evidence>
<reference evidence="3" key="1">
    <citation type="submission" date="2016-06" db="UniProtKB">
        <authorList>
            <consortium name="WormBaseParasite"/>
        </authorList>
    </citation>
    <scope>IDENTIFICATION</scope>
</reference>
<dbReference type="EMBL" id="UZAK01045011">
    <property type="protein sequence ID" value="VDP73313.1"/>
    <property type="molecule type" value="Genomic_DNA"/>
</dbReference>
<keyword evidence="2" id="KW-1185">Reference proteome</keyword>
<name>A0A183L0B9_9TREM</name>
<sequence>MEYSVSAGSARNSCESDNIPFSAVSLDEAYLDITDHLVDRSDFPVERRTFWPRPAPGAPMLVCRTAIDHSLNAIAFEAKGTWFESRTEHQFQDAGTSS</sequence>
<reference evidence="1 2" key="2">
    <citation type="submission" date="2018-11" db="EMBL/GenBank/DDBJ databases">
        <authorList>
            <consortium name="Pathogen Informatics"/>
        </authorList>
    </citation>
    <scope>NUCLEOTIDE SEQUENCE [LARGE SCALE GENOMIC DNA]</scope>
    <source>
        <strain evidence="1">Dakar</strain>
        <strain evidence="2">Dakar, Senegal</strain>
    </source>
</reference>
<dbReference type="STRING" id="6186.A0A183L0B9"/>
<dbReference type="WBParaSite" id="SCUD_0002077001-mRNA-1">
    <property type="protein sequence ID" value="SCUD_0002077001-mRNA-1"/>
    <property type="gene ID" value="SCUD_0002077001"/>
</dbReference>
<evidence type="ECO:0000313" key="1">
    <source>
        <dbReference type="EMBL" id="VDP73313.1"/>
    </source>
</evidence>
<protein>
    <submittedName>
        <fullName evidence="3">UmuC domain-containing protein</fullName>
    </submittedName>
</protein>